<evidence type="ECO:0000256" key="2">
    <source>
        <dbReference type="SAM" id="Phobius"/>
    </source>
</evidence>
<keyword evidence="4" id="KW-1185">Reference proteome</keyword>
<feature type="region of interest" description="Disordered" evidence="1">
    <location>
        <begin position="69"/>
        <end position="113"/>
    </location>
</feature>
<sequence length="285" mass="29885">MNEQDLKRAFQDVMVASSPPPSMDPSQALGVAHKARSRRRSTWAGALVAVVVVGVGVGAALIVPDGSAPSPSLQMGNSNSAPPSVTPTSGPPTTRQSGDPWPDGQTDRTATSGPHADKAVVLMNDLGSSLPPGFTAPDLKHPDGRPIRRPQAQYAANVGEQDYWEYMATIPVKKDAGVGVLLVQSRTPDGKPAGDLCELAQTFWGMPGECSVLDAGGKKVGVVTKNTSGRDDFDQWAAYRHEDGTVIFLAQSVKVGEGGYAPLAQPVFTPQQLAEQATSAKFKVS</sequence>
<dbReference type="AlphaFoldDB" id="A0A563EI50"/>
<keyword evidence="2" id="KW-0472">Membrane</keyword>
<accession>A0A563EI50</accession>
<evidence type="ECO:0000313" key="3">
    <source>
        <dbReference type="EMBL" id="TWP46127.1"/>
    </source>
</evidence>
<comment type="caution">
    <text evidence="3">The sequence shown here is derived from an EMBL/GenBank/DDBJ whole genome shotgun (WGS) entry which is preliminary data.</text>
</comment>
<evidence type="ECO:0000313" key="4">
    <source>
        <dbReference type="Proteomes" id="UP000316639"/>
    </source>
</evidence>
<protein>
    <submittedName>
        <fullName evidence="3">Uncharacterized protein</fullName>
    </submittedName>
</protein>
<name>A0A563EI50_9PSEU</name>
<feature type="transmembrane region" description="Helical" evidence="2">
    <location>
        <begin position="43"/>
        <end position="63"/>
    </location>
</feature>
<proteinExistence type="predicted"/>
<feature type="compositionally biased region" description="Low complexity" evidence="1">
    <location>
        <begin position="80"/>
        <end position="94"/>
    </location>
</feature>
<dbReference type="Proteomes" id="UP000316639">
    <property type="component" value="Unassembled WGS sequence"/>
</dbReference>
<feature type="region of interest" description="Disordered" evidence="1">
    <location>
        <begin position="15"/>
        <end position="37"/>
    </location>
</feature>
<dbReference type="EMBL" id="VOBR01000035">
    <property type="protein sequence ID" value="TWP46127.1"/>
    <property type="molecule type" value="Genomic_DNA"/>
</dbReference>
<evidence type="ECO:0000256" key="1">
    <source>
        <dbReference type="SAM" id="MobiDB-lite"/>
    </source>
</evidence>
<dbReference type="RefSeq" id="WP_146358897.1">
    <property type="nucleotide sequence ID" value="NZ_VOBR01000035.1"/>
</dbReference>
<keyword evidence="2" id="KW-1133">Transmembrane helix</keyword>
<dbReference type="OrthoDB" id="3821205at2"/>
<reference evidence="3 4" key="1">
    <citation type="submission" date="2019-07" db="EMBL/GenBank/DDBJ databases">
        <title>Lentzea xizangensis sp. nov., isolated from Qinghai-Tibetan Plateau Soils.</title>
        <authorList>
            <person name="Huang J."/>
        </authorList>
    </citation>
    <scope>NUCLEOTIDE SEQUENCE [LARGE SCALE GENOMIC DNA]</scope>
    <source>
        <strain evidence="3 4">FXJ1.1311</strain>
    </source>
</reference>
<gene>
    <name evidence="3" type="ORF">FKR81_36975</name>
</gene>
<organism evidence="3 4">
    <name type="scientific">Lentzea tibetensis</name>
    <dbReference type="NCBI Taxonomy" id="2591470"/>
    <lineage>
        <taxon>Bacteria</taxon>
        <taxon>Bacillati</taxon>
        <taxon>Actinomycetota</taxon>
        <taxon>Actinomycetes</taxon>
        <taxon>Pseudonocardiales</taxon>
        <taxon>Pseudonocardiaceae</taxon>
        <taxon>Lentzea</taxon>
    </lineage>
</organism>
<keyword evidence="2" id="KW-0812">Transmembrane</keyword>
<feature type="compositionally biased region" description="Polar residues" evidence="1">
    <location>
        <begin position="69"/>
        <end position="79"/>
    </location>
</feature>